<accession>A0A060C918</accession>
<evidence type="ECO:0000256" key="4">
    <source>
        <dbReference type="ARBA" id="ARBA00022487"/>
    </source>
</evidence>
<dbReference type="InterPro" id="IPR029058">
    <property type="entry name" value="AB_hydrolase_fold"/>
</dbReference>
<keyword evidence="8" id="KW-1015">Disulfide bond</keyword>
<comment type="similarity">
    <text evidence="2 10">Belongs to the cutinase family.</text>
</comment>
<evidence type="ECO:0000256" key="2">
    <source>
        <dbReference type="ARBA" id="ARBA00007534"/>
    </source>
</evidence>
<dbReference type="InterPro" id="IPR000675">
    <property type="entry name" value="Cutinase/axe"/>
</dbReference>
<keyword evidence="4 10" id="KW-0719">Serine esterase</keyword>
<comment type="function">
    <text evidence="10">Catalyzes the hydrolysis of complex carboxylic polyesters found in the cell wall of plants. Degrades cutin, a macromolecule that forms the structure of the plant cuticle.</text>
</comment>
<comment type="catalytic activity">
    <reaction evidence="9">
        <text>cutin + H2O = cutin monomers.</text>
        <dbReference type="EC" id="3.1.1.74"/>
    </reaction>
</comment>
<dbReference type="SUPFAM" id="SSF53474">
    <property type="entry name" value="alpha/beta-Hydrolases"/>
    <property type="match status" value="1"/>
</dbReference>
<dbReference type="PROSITE" id="PS00155">
    <property type="entry name" value="CUTINASE_1"/>
    <property type="match status" value="1"/>
</dbReference>
<name>A0A060C918_9ACTN</name>
<evidence type="ECO:0000256" key="6">
    <source>
        <dbReference type="ARBA" id="ARBA00022729"/>
    </source>
</evidence>
<evidence type="ECO:0000256" key="1">
    <source>
        <dbReference type="ARBA" id="ARBA00004613"/>
    </source>
</evidence>
<dbReference type="PRINTS" id="PR00129">
    <property type="entry name" value="CUTINASE"/>
</dbReference>
<protein>
    <recommendedName>
        <fullName evidence="3 10">Cutinase</fullName>
        <ecNumber evidence="10">3.1.1.-</ecNumber>
    </recommendedName>
</protein>
<dbReference type="SMART" id="SM01110">
    <property type="entry name" value="Cutinase"/>
    <property type="match status" value="1"/>
</dbReference>
<evidence type="ECO:0000256" key="9">
    <source>
        <dbReference type="ARBA" id="ARBA00034045"/>
    </source>
</evidence>
<proteinExistence type="inferred from homology"/>
<evidence type="ECO:0000256" key="5">
    <source>
        <dbReference type="ARBA" id="ARBA00022525"/>
    </source>
</evidence>
<evidence type="ECO:0000256" key="3">
    <source>
        <dbReference type="ARBA" id="ARBA00013095"/>
    </source>
</evidence>
<dbReference type="EMBL" id="KF125823">
    <property type="protein sequence ID" value="AIA93158.1"/>
    <property type="molecule type" value="Genomic_DNA"/>
</dbReference>
<keyword evidence="5 10" id="KW-0964">Secreted</keyword>
<dbReference type="GO" id="GO:0050525">
    <property type="term" value="F:cutinase activity"/>
    <property type="evidence" value="ECO:0007669"/>
    <property type="project" value="UniProtKB-EC"/>
</dbReference>
<dbReference type="InterPro" id="IPR043580">
    <property type="entry name" value="CUTINASE_1"/>
</dbReference>
<keyword evidence="7 10" id="KW-0378">Hydrolase</keyword>
<reference evidence="11" key="1">
    <citation type="journal article" date="2013" name="Environ. Microbiol.">
        <title>Seasonally variable intestinal metagenomes of the red palm weevil (Rhynchophorus ferrugineus).</title>
        <authorList>
            <person name="Jia S."/>
            <person name="Zhang X."/>
            <person name="Zhang G."/>
            <person name="Yin A."/>
            <person name="Zhang S."/>
            <person name="Li F."/>
            <person name="Wang L."/>
            <person name="Zhao D."/>
            <person name="Yun Q."/>
            <person name="Tala"/>
            <person name="Wang J."/>
            <person name="Sun G."/>
            <person name="Baabdullah M."/>
            <person name="Yu X."/>
            <person name="Hu S."/>
            <person name="Al-Mssallem I.S."/>
            <person name="Yu J."/>
        </authorList>
    </citation>
    <scope>NUCLEOTIDE SEQUENCE</scope>
</reference>
<comment type="subcellular location">
    <subcellularLocation>
        <location evidence="1 10">Secreted</location>
    </subcellularLocation>
</comment>
<dbReference type="EC" id="3.1.1.-" evidence="10"/>
<dbReference type="Pfam" id="PF01083">
    <property type="entry name" value="Cutinase"/>
    <property type="match status" value="1"/>
</dbReference>
<dbReference type="PANTHER" id="PTHR33630">
    <property type="entry name" value="CUTINASE RV1984C-RELATED-RELATED"/>
    <property type="match status" value="1"/>
</dbReference>
<dbReference type="PANTHER" id="PTHR33630:SF9">
    <property type="entry name" value="CUTINASE 4"/>
    <property type="match status" value="1"/>
</dbReference>
<dbReference type="Gene3D" id="3.40.50.1820">
    <property type="entry name" value="alpha/beta hydrolase"/>
    <property type="match status" value="1"/>
</dbReference>
<dbReference type="GO" id="GO:0005576">
    <property type="term" value="C:extracellular region"/>
    <property type="evidence" value="ECO:0007669"/>
    <property type="project" value="UniProtKB-SubCell"/>
</dbReference>
<keyword evidence="6" id="KW-0732">Signal</keyword>
<evidence type="ECO:0000313" key="11">
    <source>
        <dbReference type="EMBL" id="AIA93158.1"/>
    </source>
</evidence>
<organism evidence="11">
    <name type="scientific">uncultured Gordonia sp</name>
    <dbReference type="NCBI Taxonomy" id="198437"/>
    <lineage>
        <taxon>Bacteria</taxon>
        <taxon>Bacillati</taxon>
        <taxon>Actinomycetota</taxon>
        <taxon>Actinomycetes</taxon>
        <taxon>Mycobacteriales</taxon>
        <taxon>Gordoniaceae</taxon>
        <taxon>Gordonia</taxon>
        <taxon>environmental samples</taxon>
    </lineage>
</organism>
<dbReference type="InterPro" id="IPR011150">
    <property type="entry name" value="Cutinase_monf"/>
</dbReference>
<dbReference type="AlphaFoldDB" id="A0A060C918"/>
<feature type="non-terminal residue" evidence="11">
    <location>
        <position position="109"/>
    </location>
</feature>
<evidence type="ECO:0000256" key="7">
    <source>
        <dbReference type="ARBA" id="ARBA00022801"/>
    </source>
</evidence>
<evidence type="ECO:0000256" key="10">
    <source>
        <dbReference type="RuleBase" id="RU361263"/>
    </source>
</evidence>
<sequence>METAPPVGSTGLSFANALKAQLPGKKVAVRGVRYPASADFQHKKVIVKGVLSGVSDAQQRIETLARRCPRTKVVLGGYSQGAVVASYAVSDRVAVPAAYRGTGVENPTP</sequence>
<evidence type="ECO:0000256" key="8">
    <source>
        <dbReference type="ARBA" id="ARBA00023157"/>
    </source>
</evidence>